<dbReference type="GO" id="GO:0020037">
    <property type="term" value="F:heme binding"/>
    <property type="evidence" value="ECO:0007669"/>
    <property type="project" value="InterPro"/>
</dbReference>
<dbReference type="InterPro" id="IPR050479">
    <property type="entry name" value="CYP11_CYP27_families"/>
</dbReference>
<proteinExistence type="inferred from homology"/>
<feature type="chain" id="PRO_5021504212" evidence="10">
    <location>
        <begin position="28"/>
        <end position="394"/>
    </location>
</feature>
<name>A0A4Y2PTT8_ARAVE</name>
<dbReference type="SUPFAM" id="SSF53098">
    <property type="entry name" value="Ribonuclease H-like"/>
    <property type="match status" value="1"/>
</dbReference>
<evidence type="ECO:0000256" key="10">
    <source>
        <dbReference type="SAM" id="SignalP"/>
    </source>
</evidence>
<dbReference type="InterPro" id="IPR002156">
    <property type="entry name" value="RNaseH_domain"/>
</dbReference>
<feature type="signal peptide" evidence="10">
    <location>
        <begin position="1"/>
        <end position="27"/>
    </location>
</feature>
<dbReference type="PANTHER" id="PTHR24279:SF120">
    <property type="entry name" value="CYTOCHROME P450"/>
    <property type="match status" value="1"/>
</dbReference>
<evidence type="ECO:0000256" key="9">
    <source>
        <dbReference type="PIRSR" id="PIRSR602403-1"/>
    </source>
</evidence>
<keyword evidence="4 9" id="KW-0349">Heme</keyword>
<comment type="function">
    <text evidence="2">May be involved in the metabolism of insect hormones and in the breakdown of synthetic insecticides.</text>
</comment>
<keyword evidence="10" id="KW-0732">Signal</keyword>
<evidence type="ECO:0000256" key="3">
    <source>
        <dbReference type="ARBA" id="ARBA00010617"/>
    </source>
</evidence>
<keyword evidence="6" id="KW-0560">Oxidoreductase</keyword>
<dbReference type="CDD" id="cd09276">
    <property type="entry name" value="Rnase_HI_RT_non_LTR"/>
    <property type="match status" value="1"/>
</dbReference>
<dbReference type="InterPro" id="IPR036397">
    <property type="entry name" value="RNaseH_sf"/>
</dbReference>
<dbReference type="EMBL" id="BGPR01011990">
    <property type="protein sequence ID" value="GBN53980.1"/>
    <property type="molecule type" value="Genomic_DNA"/>
</dbReference>
<dbReference type="GO" id="GO:0005789">
    <property type="term" value="C:endoplasmic reticulum membrane"/>
    <property type="evidence" value="ECO:0007669"/>
    <property type="project" value="UniProtKB-SubCell"/>
</dbReference>
<dbReference type="OrthoDB" id="3945418at2759"/>
<protein>
    <submittedName>
        <fullName evidence="12">Putative cytochrome P450 49a1</fullName>
    </submittedName>
</protein>
<evidence type="ECO:0000313" key="12">
    <source>
        <dbReference type="EMBL" id="GBN53980.1"/>
    </source>
</evidence>
<evidence type="ECO:0000256" key="8">
    <source>
        <dbReference type="ARBA" id="ARBA00023033"/>
    </source>
</evidence>
<dbReference type="GO" id="GO:0003676">
    <property type="term" value="F:nucleic acid binding"/>
    <property type="evidence" value="ECO:0007669"/>
    <property type="project" value="InterPro"/>
</dbReference>
<comment type="cofactor">
    <cofactor evidence="1 9">
        <name>heme</name>
        <dbReference type="ChEBI" id="CHEBI:30413"/>
    </cofactor>
</comment>
<dbReference type="Pfam" id="PF00075">
    <property type="entry name" value="RNase_H"/>
    <property type="match status" value="1"/>
</dbReference>
<dbReference type="InterPro" id="IPR012337">
    <property type="entry name" value="RNaseH-like_sf"/>
</dbReference>
<gene>
    <name evidence="12" type="primary">Cyp49a1_1</name>
    <name evidence="12" type="ORF">AVEN_75828_1</name>
</gene>
<dbReference type="PROSITE" id="PS50879">
    <property type="entry name" value="RNASE_H_1"/>
    <property type="match status" value="1"/>
</dbReference>
<evidence type="ECO:0000256" key="6">
    <source>
        <dbReference type="ARBA" id="ARBA00023002"/>
    </source>
</evidence>
<dbReference type="InterPro" id="IPR036396">
    <property type="entry name" value="Cyt_P450_sf"/>
</dbReference>
<evidence type="ECO:0000256" key="2">
    <source>
        <dbReference type="ARBA" id="ARBA00003690"/>
    </source>
</evidence>
<dbReference type="InterPro" id="IPR002403">
    <property type="entry name" value="Cyt_P450_E_grp-IV"/>
</dbReference>
<evidence type="ECO:0000256" key="4">
    <source>
        <dbReference type="ARBA" id="ARBA00022617"/>
    </source>
</evidence>
<dbReference type="Proteomes" id="UP000499080">
    <property type="component" value="Unassembled WGS sequence"/>
</dbReference>
<reference evidence="12 13" key="1">
    <citation type="journal article" date="2019" name="Sci. Rep.">
        <title>Orb-weaving spider Araneus ventricosus genome elucidates the spidroin gene catalogue.</title>
        <authorList>
            <person name="Kono N."/>
            <person name="Nakamura H."/>
            <person name="Ohtoshi R."/>
            <person name="Moran D.A.P."/>
            <person name="Shinohara A."/>
            <person name="Yoshida Y."/>
            <person name="Fujiwara M."/>
            <person name="Mori M."/>
            <person name="Tomita M."/>
            <person name="Arakawa K."/>
        </authorList>
    </citation>
    <scope>NUCLEOTIDE SEQUENCE [LARGE SCALE GENOMIC DNA]</scope>
</reference>
<dbReference type="GO" id="GO:0004523">
    <property type="term" value="F:RNA-DNA hybrid ribonuclease activity"/>
    <property type="evidence" value="ECO:0007669"/>
    <property type="project" value="InterPro"/>
</dbReference>
<dbReference type="GO" id="GO:0016705">
    <property type="term" value="F:oxidoreductase activity, acting on paired donors, with incorporation or reduction of molecular oxygen"/>
    <property type="evidence" value="ECO:0007669"/>
    <property type="project" value="InterPro"/>
</dbReference>
<dbReference type="GO" id="GO:0005506">
    <property type="term" value="F:iron ion binding"/>
    <property type="evidence" value="ECO:0007669"/>
    <property type="project" value="InterPro"/>
</dbReference>
<evidence type="ECO:0000313" key="13">
    <source>
        <dbReference type="Proteomes" id="UP000499080"/>
    </source>
</evidence>
<dbReference type="InterPro" id="IPR001128">
    <property type="entry name" value="Cyt_P450"/>
</dbReference>
<comment type="caution">
    <text evidence="12">The sequence shown here is derived from an EMBL/GenBank/DDBJ whole genome shotgun (WGS) entry which is preliminary data.</text>
</comment>
<dbReference type="AlphaFoldDB" id="A0A4Y2PTT8"/>
<evidence type="ECO:0000256" key="5">
    <source>
        <dbReference type="ARBA" id="ARBA00022723"/>
    </source>
</evidence>
<dbReference type="SUPFAM" id="SSF48264">
    <property type="entry name" value="Cytochrome P450"/>
    <property type="match status" value="1"/>
</dbReference>
<dbReference type="Pfam" id="PF00067">
    <property type="entry name" value="p450"/>
    <property type="match status" value="1"/>
</dbReference>
<evidence type="ECO:0000256" key="7">
    <source>
        <dbReference type="ARBA" id="ARBA00023004"/>
    </source>
</evidence>
<comment type="similarity">
    <text evidence="3">Belongs to the cytochrome P450 family.</text>
</comment>
<accession>A0A4Y2PTT8</accession>
<dbReference type="GO" id="GO:0004497">
    <property type="term" value="F:monooxygenase activity"/>
    <property type="evidence" value="ECO:0007669"/>
    <property type="project" value="UniProtKB-KW"/>
</dbReference>
<sequence length="394" mass="44943">MLKIPLLGRRRNLILLTIFYFFKPSTSDIVFQQHFYDHRQHYSDYIPIYTDGSKSDNHVGSAAVFPDFTIAETLHPFCSVYTSELYAIYLGLLKISTLNFKKAIIYTDSRSGINALRSAKHNTHPLVMQCLHLHHTLKKSKIKYCWIPGHVGIPGNEHADKAAKSANASREAFVPLMPYKPLSYLNIEYGKESGTGSQTINFIKYSLQSKVPLTVLMALYNVARNKDIQIQAREELVEYLPTKDSKYCSLNISPPDIIEHIVWETLRFSPPIIGNGRIIKSDMVLGGYNVPKETNVILHFQVASLLEEFYSDPLKFNPNRFKSASADRVKKVFAVGSWRACIGSRFASDTMFLILLKMLRNFEFSYDGGEIAMINRLHNEPEKPLFLKLKPLPE</sequence>
<feature type="binding site" description="axial binding residue" evidence="9">
    <location>
        <position position="341"/>
    </location>
    <ligand>
        <name>heme</name>
        <dbReference type="ChEBI" id="CHEBI:30413"/>
    </ligand>
    <ligandPart>
        <name>Fe</name>
        <dbReference type="ChEBI" id="CHEBI:18248"/>
    </ligandPart>
</feature>
<evidence type="ECO:0000256" key="1">
    <source>
        <dbReference type="ARBA" id="ARBA00001971"/>
    </source>
</evidence>
<dbReference type="PRINTS" id="PR00465">
    <property type="entry name" value="EP450IV"/>
</dbReference>
<keyword evidence="8" id="KW-0503">Monooxygenase</keyword>
<dbReference type="PANTHER" id="PTHR24279">
    <property type="entry name" value="CYTOCHROME P450"/>
    <property type="match status" value="1"/>
</dbReference>
<dbReference type="Gene3D" id="1.10.630.10">
    <property type="entry name" value="Cytochrome P450"/>
    <property type="match status" value="1"/>
</dbReference>
<evidence type="ECO:0000259" key="11">
    <source>
        <dbReference type="PROSITE" id="PS50879"/>
    </source>
</evidence>
<keyword evidence="7 9" id="KW-0408">Iron</keyword>
<keyword evidence="5 9" id="KW-0479">Metal-binding</keyword>
<organism evidence="12 13">
    <name type="scientific">Araneus ventricosus</name>
    <name type="common">Orbweaver spider</name>
    <name type="synonym">Epeira ventricosa</name>
    <dbReference type="NCBI Taxonomy" id="182803"/>
    <lineage>
        <taxon>Eukaryota</taxon>
        <taxon>Metazoa</taxon>
        <taxon>Ecdysozoa</taxon>
        <taxon>Arthropoda</taxon>
        <taxon>Chelicerata</taxon>
        <taxon>Arachnida</taxon>
        <taxon>Araneae</taxon>
        <taxon>Araneomorphae</taxon>
        <taxon>Entelegynae</taxon>
        <taxon>Araneoidea</taxon>
        <taxon>Araneidae</taxon>
        <taxon>Araneus</taxon>
    </lineage>
</organism>
<keyword evidence="13" id="KW-1185">Reference proteome</keyword>
<dbReference type="Gene3D" id="3.30.420.10">
    <property type="entry name" value="Ribonuclease H-like superfamily/Ribonuclease H"/>
    <property type="match status" value="1"/>
</dbReference>
<feature type="domain" description="RNase H type-1" evidence="11">
    <location>
        <begin position="42"/>
        <end position="168"/>
    </location>
</feature>